<evidence type="ECO:0000256" key="3">
    <source>
        <dbReference type="ARBA" id="ARBA00022598"/>
    </source>
</evidence>
<dbReference type="Gene3D" id="1.10.1200.10">
    <property type="entry name" value="ACP-like"/>
    <property type="match status" value="2"/>
</dbReference>
<protein>
    <recommendedName>
        <fullName evidence="6">Carrier domain-containing protein</fullName>
    </recommendedName>
</protein>
<evidence type="ECO:0000256" key="5">
    <source>
        <dbReference type="SAM" id="MobiDB-lite"/>
    </source>
</evidence>
<dbReference type="PROSITE" id="PS00455">
    <property type="entry name" value="AMP_BINDING"/>
    <property type="match status" value="1"/>
</dbReference>
<dbReference type="GO" id="GO:0016874">
    <property type="term" value="F:ligase activity"/>
    <property type="evidence" value="ECO:0007669"/>
    <property type="project" value="UniProtKB-KW"/>
</dbReference>
<evidence type="ECO:0000313" key="8">
    <source>
        <dbReference type="Proteomes" id="UP000054383"/>
    </source>
</evidence>
<feature type="domain" description="Carrier" evidence="6">
    <location>
        <begin position="1052"/>
        <end position="1128"/>
    </location>
</feature>
<keyword evidence="8" id="KW-1185">Reference proteome</keyword>
<dbReference type="Pfam" id="PF00550">
    <property type="entry name" value="PP-binding"/>
    <property type="match status" value="2"/>
</dbReference>
<dbReference type="InterPro" id="IPR020845">
    <property type="entry name" value="AMP-binding_CS"/>
</dbReference>
<dbReference type="STRING" id="28573.A0A0U1M8Y7"/>
<dbReference type="SUPFAM" id="SSF52777">
    <property type="entry name" value="CoA-dependent acyltransferases"/>
    <property type="match status" value="4"/>
</dbReference>
<feature type="compositionally biased region" description="Low complexity" evidence="5">
    <location>
        <begin position="1424"/>
        <end position="1438"/>
    </location>
</feature>
<dbReference type="InterPro" id="IPR045851">
    <property type="entry name" value="AMP-bd_C_sf"/>
</dbReference>
<dbReference type="PROSITE" id="PS50075">
    <property type="entry name" value="CARRIER"/>
    <property type="match status" value="2"/>
</dbReference>
<feature type="compositionally biased region" description="Polar residues" evidence="5">
    <location>
        <begin position="1406"/>
        <end position="1423"/>
    </location>
</feature>
<dbReference type="PROSITE" id="PS00012">
    <property type="entry name" value="PHOSPHOPANTETHEINE"/>
    <property type="match status" value="1"/>
</dbReference>
<dbReference type="Pfam" id="PF00668">
    <property type="entry name" value="Condensation"/>
    <property type="match status" value="2"/>
</dbReference>
<evidence type="ECO:0000259" key="6">
    <source>
        <dbReference type="PROSITE" id="PS50075"/>
    </source>
</evidence>
<dbReference type="InterPro" id="IPR023213">
    <property type="entry name" value="CAT-like_dom_sf"/>
</dbReference>
<accession>A0A0U1M8Y7</accession>
<organism evidence="7 8">
    <name type="scientific">Talaromyces islandicus</name>
    <name type="common">Penicillium islandicum</name>
    <dbReference type="NCBI Taxonomy" id="28573"/>
    <lineage>
        <taxon>Eukaryota</taxon>
        <taxon>Fungi</taxon>
        <taxon>Dikarya</taxon>
        <taxon>Ascomycota</taxon>
        <taxon>Pezizomycotina</taxon>
        <taxon>Eurotiomycetes</taxon>
        <taxon>Eurotiomycetidae</taxon>
        <taxon>Eurotiales</taxon>
        <taxon>Trichocomaceae</taxon>
        <taxon>Talaromyces</taxon>
        <taxon>Talaromyces sect. Islandici</taxon>
    </lineage>
</organism>
<dbReference type="Pfam" id="PF00501">
    <property type="entry name" value="AMP-binding"/>
    <property type="match status" value="1"/>
</dbReference>
<keyword evidence="2" id="KW-0597">Phosphoprotein</keyword>
<dbReference type="PANTHER" id="PTHR45527">
    <property type="entry name" value="NONRIBOSOMAL PEPTIDE SYNTHETASE"/>
    <property type="match status" value="1"/>
</dbReference>
<dbReference type="InterPro" id="IPR000873">
    <property type="entry name" value="AMP-dep_synth/lig_dom"/>
</dbReference>
<dbReference type="InterPro" id="IPR009081">
    <property type="entry name" value="PP-bd_ACP"/>
</dbReference>
<comment type="similarity">
    <text evidence="4">Belongs to the NRP synthetase family.</text>
</comment>
<proteinExistence type="inferred from homology"/>
<dbReference type="SUPFAM" id="SSF56801">
    <property type="entry name" value="Acetyl-CoA synthetase-like"/>
    <property type="match status" value="1"/>
</dbReference>
<dbReference type="CDD" id="cd19537">
    <property type="entry name" value="C_NRPS-like"/>
    <property type="match status" value="1"/>
</dbReference>
<dbReference type="Gene3D" id="3.30.559.30">
    <property type="entry name" value="Nonribosomal peptide synthetase, condensation domain"/>
    <property type="match status" value="2"/>
</dbReference>
<dbReference type="InterPro" id="IPR006162">
    <property type="entry name" value="Ppantetheine_attach_site"/>
</dbReference>
<dbReference type="Gene3D" id="3.30.559.10">
    <property type="entry name" value="Chloramphenicol acetyltransferase-like domain"/>
    <property type="match status" value="2"/>
</dbReference>
<dbReference type="Gene3D" id="3.30.300.30">
    <property type="match status" value="1"/>
</dbReference>
<dbReference type="OrthoDB" id="416786at2759"/>
<keyword evidence="3" id="KW-0436">Ligase</keyword>
<evidence type="ECO:0000313" key="7">
    <source>
        <dbReference type="EMBL" id="CRG92077.1"/>
    </source>
</evidence>
<keyword evidence="1" id="KW-0596">Phosphopantetheine</keyword>
<evidence type="ECO:0000256" key="4">
    <source>
        <dbReference type="ARBA" id="ARBA00029454"/>
    </source>
</evidence>
<evidence type="ECO:0000256" key="1">
    <source>
        <dbReference type="ARBA" id="ARBA00022450"/>
    </source>
</evidence>
<dbReference type="GO" id="GO:0043041">
    <property type="term" value="P:amino acid activation for nonribosomal peptide biosynthetic process"/>
    <property type="evidence" value="ECO:0007669"/>
    <property type="project" value="TreeGrafter"/>
</dbReference>
<dbReference type="Proteomes" id="UP000054383">
    <property type="component" value="Unassembled WGS sequence"/>
</dbReference>
<dbReference type="InterPro" id="IPR001242">
    <property type="entry name" value="Condensation_dom"/>
</dbReference>
<dbReference type="SUPFAM" id="SSF47336">
    <property type="entry name" value="ACP-like"/>
    <property type="match status" value="2"/>
</dbReference>
<dbReference type="InterPro" id="IPR036736">
    <property type="entry name" value="ACP-like_sf"/>
</dbReference>
<dbReference type="Gene3D" id="3.40.50.12780">
    <property type="entry name" value="N-terminal domain of ligase-like"/>
    <property type="match status" value="1"/>
</dbReference>
<dbReference type="PANTHER" id="PTHR45527:SF11">
    <property type="entry name" value="NONRIBOSOMAL PEPTIDE SYNTHETASE 5"/>
    <property type="match status" value="1"/>
</dbReference>
<dbReference type="EMBL" id="CVMT01000011">
    <property type="protein sequence ID" value="CRG92077.1"/>
    <property type="molecule type" value="Genomic_DNA"/>
</dbReference>
<dbReference type="GO" id="GO:0044550">
    <property type="term" value="P:secondary metabolite biosynthetic process"/>
    <property type="evidence" value="ECO:0007669"/>
    <property type="project" value="TreeGrafter"/>
</dbReference>
<feature type="domain" description="Carrier" evidence="6">
    <location>
        <begin position="6"/>
        <end position="82"/>
    </location>
</feature>
<name>A0A0U1M8Y7_TALIS</name>
<feature type="region of interest" description="Disordered" evidence="5">
    <location>
        <begin position="1406"/>
        <end position="1441"/>
    </location>
</feature>
<evidence type="ECO:0000256" key="2">
    <source>
        <dbReference type="ARBA" id="ARBA00022553"/>
    </source>
</evidence>
<gene>
    <name evidence="7" type="ORF">PISL3812_09132</name>
</gene>
<reference evidence="7 8" key="1">
    <citation type="submission" date="2015-04" db="EMBL/GenBank/DDBJ databases">
        <authorList>
            <person name="Syromyatnikov M.Y."/>
            <person name="Popov V.N."/>
        </authorList>
    </citation>
    <scope>NUCLEOTIDE SEQUENCE [LARGE SCALE GENOMIC DNA]</scope>
    <source>
        <strain evidence="7">WF-38-12</strain>
    </source>
</reference>
<sequence>MAASKKARNRTQEIILQSVASVLNHSLTESDLDVSFFELGGNSIRAVLLHSTCKEKGIDLKLTSIISCRTIHELFGAATLAPPQQQHPATVKTNEIALATPPEEDSTASHILPSASLLEQAIENASSKNSAPISHMQLLLLHGSQKNVGTNVIRYHEEYALCHLAQMKTAWAAVVESEPVFRLAFNFANNTQHELDLAPFTWIEKVVDTEDEYQSNIHSHSSPSDGYNSFTVTIFADEGKFTITWHIHHALMDGYSRDLILNKVRQAAVGKPILPGNSFIGLARELEAFRTQNRESARQFWGRQNKDYFQASGNLVLSPPTTDSVKHRRTKTINTSLRSQDILYTASKCGTTVASLIHAAWALVVSKYTSSETVEFGTVLSGRSIPLKNNATTAGPMINTLPFRARVSPHMSVREFVQGVSKQMVELISFEWSTPEDGFERNFSTALAVEGISEPGVGDNDSIRPMSEPSDTVDTEIPLSLIARSDGNIRLRYHANVFHDRDVNIMADVICRAMDALADPEARLSDCLLSLLGTDARKYLLSLGNCLSPLTSVGSVTQDLVTLFESIARKYPTHVACQKDDQCLTYSELDVAAAKVASVLASFVHPGDVVCIRPSPSFNWMIGIYGILKARAVYSPLDGSLPLSIQEDNFKTASAKVFLTADHSAHTWQPTTCAIARSISDILSTTELNDITTSHRSIPEPSANAYLCFTSGSSGKPKGVIATHEGLVAFQRNEEVRLFANPGTKISQLMSPAFDGSIHEIFSALSYGATLVLNDSANPFDVLHLVDSAILTPSVANVLDPSDYPDLKAVYLVGEPVSETVSTKWASQKDLYNMYGPTEATCGATIKKLRPHEPVTLGIPQPSMRIYILDQNRSLAMPGVTGEICLAGIQVTRGYIGRPEETARSFIPDTVLADRQGEYVYRTGDLGYWNGNGELVCLGRADRQIKLQGFRLNLNDLETRVCRALPEVKAIAIARHGDFLVAMVEPGSLDIAELRSNLLNILPAYAMPSHITAVNSFPKTNAGKLDYKAVAEMAARRTTTTTTTEPLSQVDLPSAVIIADMWRTLLNLGPDVKLDPTSNFMTLGGDSIKQLQLASILRQSFGSTIPLHTLIQNTTTLGRLAQAVEHLSKTSISLCINPLGQEALSPIELEWYQKSTFTRHASAFNVSYGCEIGNNIDRVRLAQAWNAVLKRHRILSSRFVERAGKIVREYGEHPPRARRLAKLDIRHEINRAFSLGCEDPIRVLISRNRMLVVVHHIVCDLTTLRTLIREMVDSYNGTSLAAAPPRSYADVTTWSESVSPGILDFWSDYLGKKVNSATAPRQEYNGQSHVTRVSSTLHKDIVEFSTRRNVTLHQLALAAVSIALQHDQDDIDVVLGAPFMNRTSAEDLDTVGLFLEPLPIRIQYSSEKSHSLPSGNSSNAQLRSPSLSPSPSPSSSNSFLQAVSESSQTALAHSVPWNQLLTHLSVPQTFPTHPLFDTMVTYLEQDQMPTKPPLPGLNPLYLWTEGSKFKLMVEFMAVSDETLLMRCEYDTNYYTTENEIKRLEKRVARALRGLVDEREFDQVRAMAREVNAEDDMVQSFEDLTDESTIFGRRMDRL</sequence>
<dbReference type="OMA" id="WTTPDNG"/>
<dbReference type="InterPro" id="IPR042099">
    <property type="entry name" value="ANL_N_sf"/>
</dbReference>
<dbReference type="GO" id="GO:0005737">
    <property type="term" value="C:cytoplasm"/>
    <property type="evidence" value="ECO:0007669"/>
    <property type="project" value="TreeGrafter"/>
</dbReference>
<dbReference type="GO" id="GO:0031177">
    <property type="term" value="F:phosphopantetheine binding"/>
    <property type="evidence" value="ECO:0007669"/>
    <property type="project" value="TreeGrafter"/>
</dbReference>